<feature type="compositionally biased region" description="Basic residues" evidence="12">
    <location>
        <begin position="15"/>
        <end position="24"/>
    </location>
</feature>
<evidence type="ECO:0000313" key="16">
    <source>
        <dbReference type="Proteomes" id="UP000014760"/>
    </source>
</evidence>
<keyword evidence="16" id="KW-1185">Reference proteome</keyword>
<dbReference type="CDD" id="cd22718">
    <property type="entry name" value="FHA_SNIP1"/>
    <property type="match status" value="1"/>
</dbReference>
<evidence type="ECO:0000313" key="14">
    <source>
        <dbReference type="EMBL" id="ELU07481.1"/>
    </source>
</evidence>
<sequence>MPSRSRSCSPENHRSSKTHRKNGRRSPDNRTQSKHRRKIHWSNMPSRSRSCSPENHRSSKTHRKNGRRSPDNRTQSKHRRKNAEHDNHQRRRENENRGAASKWDASPELGNRRIKREPSDSPPRSHHRRHSEERRSRGSGREHRFRRSRSGDRDRRENDQRRREAHKQREGQEEWGRARVKEEKPAVDKDKPDFKLSGKLAEDTNTYKGVVIKYNEPPEAKKPKKLWRLYPFKADQALPVLHLHRQSAFLLGRERKIADIPIDHPSCSKQHAVLQFRLVPYERADGSRGRRVCPYVIDLNSANGTFVNNQKVDPQRYVQLFEKDVMKFGFSSREYVLLHGSSDTSEVEPAAVDEEEGDDEGID</sequence>
<keyword evidence="4" id="KW-0507">mRNA processing</keyword>
<protein>
    <recommendedName>
        <fullName evidence="13">FHA domain-containing protein</fullName>
    </recommendedName>
</protein>
<gene>
    <name evidence="14" type="ORF">CAPTEDRAFT_219735</name>
</gene>
<proteinExistence type="predicted"/>
<dbReference type="STRING" id="283909.R7UVR3"/>
<evidence type="ECO:0000256" key="6">
    <source>
        <dbReference type="ARBA" id="ARBA00022843"/>
    </source>
</evidence>
<keyword evidence="2" id="KW-1017">Isopeptide bond</keyword>
<dbReference type="SUPFAM" id="SSF49879">
    <property type="entry name" value="SMAD/FHA domain"/>
    <property type="match status" value="1"/>
</dbReference>
<keyword evidence="6" id="KW-0832">Ubl conjugation</keyword>
<evidence type="ECO:0000256" key="11">
    <source>
        <dbReference type="ARBA" id="ARBA00055964"/>
    </source>
</evidence>
<comment type="subcellular location">
    <subcellularLocation>
        <location evidence="1">Nucleus</location>
    </subcellularLocation>
</comment>
<evidence type="ECO:0000256" key="12">
    <source>
        <dbReference type="SAM" id="MobiDB-lite"/>
    </source>
</evidence>
<dbReference type="EMBL" id="AMQN01022260">
    <property type="status" value="NOT_ANNOTATED_CDS"/>
    <property type="molecule type" value="Genomic_DNA"/>
</dbReference>
<keyword evidence="7" id="KW-0175">Coiled coil</keyword>
<comment type="function">
    <text evidence="11">Required for pre-mRNA splicing as component of the spliceosome. As a component of the minor spliceosome, involved in the splicing of U12-type introns in pre-mRNAs. Down-regulates NF-kappa-B signaling by competing with RELA for CREBBP/EP300 binding. Involved in the microRNA (miRNA) biogenesis. May be involved in cyclin-D1/CCND1 mRNA stability through the SNARP complex which associates with both the 3'end of the CCND1 gene and its mRNA.</text>
</comment>
<dbReference type="AlphaFoldDB" id="R7UVR3"/>
<dbReference type="EnsemblMetazoa" id="CapteT219735">
    <property type="protein sequence ID" value="CapteP219735"/>
    <property type="gene ID" value="CapteG219735"/>
</dbReference>
<dbReference type="GO" id="GO:0006397">
    <property type="term" value="P:mRNA processing"/>
    <property type="evidence" value="ECO:0007669"/>
    <property type="project" value="UniProtKB-KW"/>
</dbReference>
<dbReference type="OMA" id="WQKSCWL"/>
<dbReference type="EMBL" id="AMQN01022261">
    <property type="status" value="NOT_ANNOTATED_CDS"/>
    <property type="molecule type" value="Genomic_DNA"/>
</dbReference>
<dbReference type="GO" id="GO:0008380">
    <property type="term" value="P:RNA splicing"/>
    <property type="evidence" value="ECO:0007669"/>
    <property type="project" value="UniProtKB-KW"/>
</dbReference>
<dbReference type="Gene3D" id="2.60.200.20">
    <property type="match status" value="1"/>
</dbReference>
<evidence type="ECO:0000256" key="9">
    <source>
        <dbReference type="ARBA" id="ARBA00023187"/>
    </source>
</evidence>
<reference evidence="16" key="1">
    <citation type="submission" date="2012-12" db="EMBL/GenBank/DDBJ databases">
        <authorList>
            <person name="Hellsten U."/>
            <person name="Grimwood J."/>
            <person name="Chapman J.A."/>
            <person name="Shapiro H."/>
            <person name="Aerts A."/>
            <person name="Otillar R.P."/>
            <person name="Terry A.Y."/>
            <person name="Boore J.L."/>
            <person name="Simakov O."/>
            <person name="Marletaz F."/>
            <person name="Cho S.-J."/>
            <person name="Edsinger-Gonzales E."/>
            <person name="Havlak P."/>
            <person name="Kuo D.-H."/>
            <person name="Larsson T."/>
            <person name="Lv J."/>
            <person name="Arendt D."/>
            <person name="Savage R."/>
            <person name="Osoegawa K."/>
            <person name="de Jong P."/>
            <person name="Lindberg D.R."/>
            <person name="Seaver E.C."/>
            <person name="Weisblat D.A."/>
            <person name="Putnam N.H."/>
            <person name="Grigoriev I.V."/>
            <person name="Rokhsar D.S."/>
        </authorList>
    </citation>
    <scope>NUCLEOTIDE SEQUENCE</scope>
    <source>
        <strain evidence="16">I ESC-2004</strain>
    </source>
</reference>
<dbReference type="Proteomes" id="UP000014760">
    <property type="component" value="Unassembled WGS sequence"/>
</dbReference>
<reference evidence="14 16" key="2">
    <citation type="journal article" date="2013" name="Nature">
        <title>Insights into bilaterian evolution from three spiralian genomes.</title>
        <authorList>
            <person name="Simakov O."/>
            <person name="Marletaz F."/>
            <person name="Cho S.J."/>
            <person name="Edsinger-Gonzales E."/>
            <person name="Havlak P."/>
            <person name="Hellsten U."/>
            <person name="Kuo D.H."/>
            <person name="Larsson T."/>
            <person name="Lv J."/>
            <person name="Arendt D."/>
            <person name="Savage R."/>
            <person name="Osoegawa K."/>
            <person name="de Jong P."/>
            <person name="Grimwood J."/>
            <person name="Chapman J.A."/>
            <person name="Shapiro H."/>
            <person name="Aerts A."/>
            <person name="Otillar R.P."/>
            <person name="Terry A.Y."/>
            <person name="Boore J.L."/>
            <person name="Grigoriev I.V."/>
            <person name="Lindberg D.R."/>
            <person name="Seaver E.C."/>
            <person name="Weisblat D.A."/>
            <person name="Putnam N.H."/>
            <person name="Rokhsar D.S."/>
        </authorList>
    </citation>
    <scope>NUCLEOTIDE SEQUENCE</scope>
    <source>
        <strain evidence="14 16">I ESC-2004</strain>
    </source>
</reference>
<feature type="compositionally biased region" description="Acidic residues" evidence="12">
    <location>
        <begin position="351"/>
        <end position="363"/>
    </location>
</feature>
<name>R7UVR3_CAPTE</name>
<evidence type="ECO:0000256" key="1">
    <source>
        <dbReference type="ARBA" id="ARBA00004123"/>
    </source>
</evidence>
<dbReference type="PANTHER" id="PTHR23308">
    <property type="entry name" value="NUCLEAR INHIBITOR OF PROTEIN PHOSPHATASE-1"/>
    <property type="match status" value="1"/>
</dbReference>
<dbReference type="PROSITE" id="PS50006">
    <property type="entry name" value="FHA_DOMAIN"/>
    <property type="match status" value="1"/>
</dbReference>
<feature type="domain" description="FHA" evidence="13">
    <location>
        <begin position="249"/>
        <end position="312"/>
    </location>
</feature>
<feature type="compositionally biased region" description="Polar residues" evidence="12">
    <location>
        <begin position="43"/>
        <end position="53"/>
    </location>
</feature>
<evidence type="ECO:0000256" key="8">
    <source>
        <dbReference type="ARBA" id="ARBA00023158"/>
    </source>
</evidence>
<dbReference type="OrthoDB" id="444265at2759"/>
<evidence type="ECO:0000256" key="2">
    <source>
        <dbReference type="ARBA" id="ARBA00022499"/>
    </source>
</evidence>
<dbReference type="InterPro" id="IPR008984">
    <property type="entry name" value="SMAD_FHA_dom_sf"/>
</dbReference>
<feature type="region of interest" description="Disordered" evidence="12">
    <location>
        <begin position="341"/>
        <end position="363"/>
    </location>
</feature>
<evidence type="ECO:0000256" key="4">
    <source>
        <dbReference type="ARBA" id="ARBA00022664"/>
    </source>
</evidence>
<evidence type="ECO:0000259" key="13">
    <source>
        <dbReference type="PROSITE" id="PS50006"/>
    </source>
</evidence>
<reference evidence="15" key="3">
    <citation type="submission" date="2015-06" db="UniProtKB">
        <authorList>
            <consortium name="EnsemblMetazoa"/>
        </authorList>
    </citation>
    <scope>IDENTIFICATION</scope>
</reference>
<dbReference type="GO" id="GO:0031047">
    <property type="term" value="P:regulatory ncRNA-mediated gene silencing"/>
    <property type="evidence" value="ECO:0007669"/>
    <property type="project" value="UniProtKB-KW"/>
</dbReference>
<dbReference type="GO" id="GO:0005681">
    <property type="term" value="C:spliceosomal complex"/>
    <property type="evidence" value="ECO:0007669"/>
    <property type="project" value="UniProtKB-KW"/>
</dbReference>
<dbReference type="SMART" id="SM00240">
    <property type="entry name" value="FHA"/>
    <property type="match status" value="1"/>
</dbReference>
<keyword evidence="9" id="KW-0508">mRNA splicing</keyword>
<dbReference type="FunCoup" id="R7UVR3">
    <property type="interactions" value="329"/>
</dbReference>
<accession>R7UVR3</accession>
<evidence type="ECO:0000313" key="15">
    <source>
        <dbReference type="EnsemblMetazoa" id="CapteP219735"/>
    </source>
</evidence>
<evidence type="ECO:0000256" key="3">
    <source>
        <dbReference type="ARBA" id="ARBA00022553"/>
    </source>
</evidence>
<dbReference type="FunFam" id="2.60.200.20:FF:000008">
    <property type="entry name" value="smad nuclear-interacting protein 1"/>
    <property type="match status" value="1"/>
</dbReference>
<keyword evidence="8" id="KW-0943">RNA-mediated gene silencing</keyword>
<feature type="compositionally biased region" description="Polar residues" evidence="12">
    <location>
        <begin position="1"/>
        <end position="10"/>
    </location>
</feature>
<feature type="compositionally biased region" description="Basic and acidic residues" evidence="12">
    <location>
        <begin position="130"/>
        <end position="142"/>
    </location>
</feature>
<evidence type="ECO:0000256" key="5">
    <source>
        <dbReference type="ARBA" id="ARBA00022728"/>
    </source>
</evidence>
<dbReference type="Pfam" id="PF00498">
    <property type="entry name" value="FHA"/>
    <property type="match status" value="1"/>
</dbReference>
<evidence type="ECO:0000256" key="7">
    <source>
        <dbReference type="ARBA" id="ARBA00023054"/>
    </source>
</evidence>
<feature type="compositionally biased region" description="Basic and acidic residues" evidence="12">
    <location>
        <begin position="149"/>
        <end position="197"/>
    </location>
</feature>
<keyword evidence="5" id="KW-0747">Spliceosome</keyword>
<dbReference type="EMBL" id="KB299857">
    <property type="protein sequence ID" value="ELU07481.1"/>
    <property type="molecule type" value="Genomic_DNA"/>
</dbReference>
<dbReference type="InterPro" id="IPR050923">
    <property type="entry name" value="Cell_Proc_Reg/RNA_Proc"/>
</dbReference>
<dbReference type="HOGENOM" id="CLU_022457_2_0_1"/>
<organism evidence="14">
    <name type="scientific">Capitella teleta</name>
    <name type="common">Polychaete worm</name>
    <dbReference type="NCBI Taxonomy" id="283909"/>
    <lineage>
        <taxon>Eukaryota</taxon>
        <taxon>Metazoa</taxon>
        <taxon>Spiralia</taxon>
        <taxon>Lophotrochozoa</taxon>
        <taxon>Annelida</taxon>
        <taxon>Polychaeta</taxon>
        <taxon>Sedentaria</taxon>
        <taxon>Scolecida</taxon>
        <taxon>Capitellidae</taxon>
        <taxon>Capitella</taxon>
    </lineage>
</organism>
<feature type="compositionally biased region" description="Basic and acidic residues" evidence="12">
    <location>
        <begin position="83"/>
        <end position="96"/>
    </location>
</feature>
<evidence type="ECO:0000256" key="10">
    <source>
        <dbReference type="ARBA" id="ARBA00023242"/>
    </source>
</evidence>
<feature type="region of interest" description="Disordered" evidence="12">
    <location>
        <begin position="1"/>
        <end position="197"/>
    </location>
</feature>
<keyword evidence="3" id="KW-0597">Phosphoprotein</keyword>
<feature type="compositionally biased region" description="Basic residues" evidence="12">
    <location>
        <begin position="58"/>
        <end position="67"/>
    </location>
</feature>
<keyword evidence="10" id="KW-0539">Nucleus</keyword>
<dbReference type="InterPro" id="IPR000253">
    <property type="entry name" value="FHA_dom"/>
</dbReference>